<keyword evidence="3" id="KW-1185">Reference proteome</keyword>
<accession>A0A2P6CFH4</accession>
<dbReference type="AlphaFoldDB" id="A0A2P6CFH4"/>
<dbReference type="SUPFAM" id="SSF51735">
    <property type="entry name" value="NAD(P)-binding Rossmann-fold domains"/>
    <property type="match status" value="1"/>
</dbReference>
<evidence type="ECO:0000259" key="1">
    <source>
        <dbReference type="Pfam" id="PF01370"/>
    </source>
</evidence>
<organism evidence="2 3">
    <name type="scientific">Polaribacter butkevichii</name>
    <dbReference type="NCBI Taxonomy" id="218490"/>
    <lineage>
        <taxon>Bacteria</taxon>
        <taxon>Pseudomonadati</taxon>
        <taxon>Bacteroidota</taxon>
        <taxon>Flavobacteriia</taxon>
        <taxon>Flavobacteriales</taxon>
        <taxon>Flavobacteriaceae</taxon>
    </lineage>
</organism>
<dbReference type="InterPro" id="IPR036291">
    <property type="entry name" value="NAD(P)-bd_dom_sf"/>
</dbReference>
<feature type="domain" description="NAD-dependent epimerase/dehydratase" evidence="1">
    <location>
        <begin position="1"/>
        <end position="213"/>
    </location>
</feature>
<sequence length="301" mass="33566">MITGHKGFVGLNLVKYLKNQQKEIKGVSRKPSKNELSYKTLSLEVFKTSKSCIHLAGKAHDLKKTSDDSEYYKVNTELTKLLFDKFLQSDCEVFIYMSSVKAAADEVAGVLTEEVIPNPVTVYGKSKLAAENYILSKEIPKNKRVYILRPCMIHGPNNKGNLNLLYSFVSKGIPYPFGKFENKRSFVSVENLCFVINELIDNKNITSGIYNIADDESLSTNQLVSIIGDVVNKQAKIVNVPKGLVKLIAKGGDVLPLPINSERLQKLTENYEVSNLKIKKAMQKNLPLSAEKGLQKTIASF</sequence>
<dbReference type="EMBL" id="MSCK01000001">
    <property type="protein sequence ID" value="PQJ73662.1"/>
    <property type="molecule type" value="Genomic_DNA"/>
</dbReference>
<dbReference type="PANTHER" id="PTHR43245">
    <property type="entry name" value="BIFUNCTIONAL POLYMYXIN RESISTANCE PROTEIN ARNA"/>
    <property type="match status" value="1"/>
</dbReference>
<gene>
    <name evidence="2" type="ORF">BTO14_01945</name>
</gene>
<name>A0A2P6CFH4_9FLAO</name>
<evidence type="ECO:0000313" key="2">
    <source>
        <dbReference type="EMBL" id="PQJ73662.1"/>
    </source>
</evidence>
<proteinExistence type="predicted"/>
<dbReference type="OrthoDB" id="329806at2"/>
<comment type="caution">
    <text evidence="2">The sequence shown here is derived from an EMBL/GenBank/DDBJ whole genome shotgun (WGS) entry which is preliminary data.</text>
</comment>
<dbReference type="Gene3D" id="3.40.50.720">
    <property type="entry name" value="NAD(P)-binding Rossmann-like Domain"/>
    <property type="match status" value="1"/>
</dbReference>
<dbReference type="Proteomes" id="UP000247345">
    <property type="component" value="Unassembled WGS sequence"/>
</dbReference>
<protein>
    <submittedName>
        <fullName evidence="2">Nucleoside-diphosphate-sugar epimerase</fullName>
    </submittedName>
</protein>
<evidence type="ECO:0000313" key="3">
    <source>
        <dbReference type="Proteomes" id="UP000247345"/>
    </source>
</evidence>
<dbReference type="InterPro" id="IPR001509">
    <property type="entry name" value="Epimerase_deHydtase"/>
</dbReference>
<reference evidence="2 3" key="1">
    <citation type="submission" date="2016-12" db="EMBL/GenBank/DDBJ databases">
        <title>Trade-off between light-utilization and light-protection in marine flavobacteria.</title>
        <authorList>
            <person name="Kumagai Y."/>
            <person name="Yoshizawa S."/>
            <person name="Kogure K."/>
            <person name="Iwasaki W."/>
        </authorList>
    </citation>
    <scope>NUCLEOTIDE SEQUENCE [LARGE SCALE GENOMIC DNA]</scope>
    <source>
        <strain evidence="2 3">KCTC 12100</strain>
    </source>
</reference>
<dbReference type="InterPro" id="IPR050177">
    <property type="entry name" value="Lipid_A_modif_metabolic_enz"/>
</dbReference>
<dbReference type="PANTHER" id="PTHR43245:SF58">
    <property type="entry name" value="BLL5923 PROTEIN"/>
    <property type="match status" value="1"/>
</dbReference>
<dbReference type="Pfam" id="PF01370">
    <property type="entry name" value="Epimerase"/>
    <property type="match status" value="1"/>
</dbReference>